<keyword evidence="2 3" id="KW-0040">ANK repeat</keyword>
<reference evidence="4 5" key="1">
    <citation type="submission" date="2013-12" db="EMBL/GenBank/DDBJ databases">
        <title>Draft genome of the parsitic nematode Ancylostoma duodenale.</title>
        <authorList>
            <person name="Mitreva M."/>
        </authorList>
    </citation>
    <scope>NUCLEOTIDE SEQUENCE [LARGE SCALE GENOMIC DNA]</scope>
    <source>
        <strain evidence="4 5">Zhejiang</strain>
    </source>
</reference>
<accession>A0A0C2H5J6</accession>
<dbReference type="InterPro" id="IPR002110">
    <property type="entry name" value="Ankyrin_rpt"/>
</dbReference>
<dbReference type="EMBL" id="KN726217">
    <property type="protein sequence ID" value="KIH69115.1"/>
    <property type="molecule type" value="Genomic_DNA"/>
</dbReference>
<dbReference type="InterPro" id="IPR051631">
    <property type="entry name" value="Ankyrin-KH/SAM_domain"/>
</dbReference>
<organism evidence="4 5">
    <name type="scientific">Ancylostoma duodenale</name>
    <dbReference type="NCBI Taxonomy" id="51022"/>
    <lineage>
        <taxon>Eukaryota</taxon>
        <taxon>Metazoa</taxon>
        <taxon>Ecdysozoa</taxon>
        <taxon>Nematoda</taxon>
        <taxon>Chromadorea</taxon>
        <taxon>Rhabditida</taxon>
        <taxon>Rhabditina</taxon>
        <taxon>Rhabditomorpha</taxon>
        <taxon>Strongyloidea</taxon>
        <taxon>Ancylostomatidae</taxon>
        <taxon>Ancylostomatinae</taxon>
        <taxon>Ancylostoma</taxon>
    </lineage>
</organism>
<evidence type="ECO:0000256" key="3">
    <source>
        <dbReference type="PROSITE-ProRule" id="PRU00023"/>
    </source>
</evidence>
<evidence type="ECO:0000256" key="2">
    <source>
        <dbReference type="ARBA" id="ARBA00023043"/>
    </source>
</evidence>
<dbReference type="Pfam" id="PF12796">
    <property type="entry name" value="Ank_2"/>
    <property type="match status" value="1"/>
</dbReference>
<name>A0A0C2H5J6_9BILA</name>
<dbReference type="GO" id="GO:0005737">
    <property type="term" value="C:cytoplasm"/>
    <property type="evidence" value="ECO:0007669"/>
    <property type="project" value="TreeGrafter"/>
</dbReference>
<keyword evidence="5" id="KW-1185">Reference proteome</keyword>
<dbReference type="OrthoDB" id="20872at2759"/>
<dbReference type="SMART" id="SM00248">
    <property type="entry name" value="ANK"/>
    <property type="match status" value="3"/>
</dbReference>
<dbReference type="InterPro" id="IPR036770">
    <property type="entry name" value="Ankyrin_rpt-contain_sf"/>
</dbReference>
<dbReference type="PANTHER" id="PTHR23206:SF8">
    <property type="entry name" value="ANKYRIN REPEAT AND KH DOMAIN-CONTAINING 1"/>
    <property type="match status" value="1"/>
</dbReference>
<sequence>MEAANGGYVEVGELLLDACADPNTAPVPSSRDTALTIAADKGHERFVDMLVHRGAHIDARNKKGCTALWLACHGGHLETVQTLVKHGADVDLQDNRKMSPLMVAFRKGHVKVVQHMVQHVRQFPGDQELSRYLTTITEPVS</sequence>
<gene>
    <name evidence="4" type="ORF">ANCDUO_00546</name>
</gene>
<proteinExistence type="predicted"/>
<dbReference type="PROSITE" id="PS50088">
    <property type="entry name" value="ANK_REPEAT"/>
    <property type="match status" value="2"/>
</dbReference>
<evidence type="ECO:0000313" key="5">
    <source>
        <dbReference type="Proteomes" id="UP000054047"/>
    </source>
</evidence>
<dbReference type="Gene3D" id="1.25.40.20">
    <property type="entry name" value="Ankyrin repeat-containing domain"/>
    <property type="match status" value="1"/>
</dbReference>
<feature type="repeat" description="ANK" evidence="3">
    <location>
        <begin position="63"/>
        <end position="95"/>
    </location>
</feature>
<evidence type="ECO:0000313" key="4">
    <source>
        <dbReference type="EMBL" id="KIH69115.1"/>
    </source>
</evidence>
<dbReference type="GO" id="GO:0045087">
    <property type="term" value="P:innate immune response"/>
    <property type="evidence" value="ECO:0007669"/>
    <property type="project" value="TreeGrafter"/>
</dbReference>
<dbReference type="PROSITE" id="PS50297">
    <property type="entry name" value="ANK_REP_REGION"/>
    <property type="match status" value="2"/>
</dbReference>
<dbReference type="AlphaFoldDB" id="A0A0C2H5J6"/>
<dbReference type="SUPFAM" id="SSF48403">
    <property type="entry name" value="Ankyrin repeat"/>
    <property type="match status" value="1"/>
</dbReference>
<dbReference type="Proteomes" id="UP000054047">
    <property type="component" value="Unassembled WGS sequence"/>
</dbReference>
<feature type="repeat" description="ANK" evidence="3">
    <location>
        <begin position="30"/>
        <end position="62"/>
    </location>
</feature>
<dbReference type="PANTHER" id="PTHR23206">
    <property type="entry name" value="MASK PROTEIN"/>
    <property type="match status" value="1"/>
</dbReference>
<evidence type="ECO:0000256" key="1">
    <source>
        <dbReference type="ARBA" id="ARBA00022737"/>
    </source>
</evidence>
<protein>
    <submittedName>
        <fullName evidence="4">Ankyrin repeat protein</fullName>
    </submittedName>
</protein>
<keyword evidence="1" id="KW-0677">Repeat</keyword>